<feature type="non-terminal residue" evidence="1">
    <location>
        <position position="1"/>
    </location>
</feature>
<sequence>PHACLRRWRFEKYLRGTKEIAYVAGKAMCCKGKVLAAICEGDSQQMALLLLLATCASRICAGGALRCAGSCIKRCLLPVSLLLCSCCLHCRNASRCQSKRQRNGKKE</sequence>
<dbReference type="Proteomes" id="UP000887013">
    <property type="component" value="Unassembled WGS sequence"/>
</dbReference>
<comment type="caution">
    <text evidence="1">The sequence shown here is derived from an EMBL/GenBank/DDBJ whole genome shotgun (WGS) entry which is preliminary data.</text>
</comment>
<dbReference type="AlphaFoldDB" id="A0A8X6NH28"/>
<proteinExistence type="predicted"/>
<evidence type="ECO:0000313" key="1">
    <source>
        <dbReference type="EMBL" id="GFT14524.1"/>
    </source>
</evidence>
<protein>
    <submittedName>
        <fullName evidence="1">Uncharacterized protein</fullName>
    </submittedName>
</protein>
<keyword evidence="2" id="KW-1185">Reference proteome</keyword>
<name>A0A8X6NH28_NEPPI</name>
<gene>
    <name evidence="1" type="ORF">NPIL_320791</name>
</gene>
<dbReference type="EMBL" id="BMAW01009554">
    <property type="protein sequence ID" value="GFT14524.1"/>
    <property type="molecule type" value="Genomic_DNA"/>
</dbReference>
<reference evidence="1" key="1">
    <citation type="submission" date="2020-08" db="EMBL/GenBank/DDBJ databases">
        <title>Multicomponent nature underlies the extraordinary mechanical properties of spider dragline silk.</title>
        <authorList>
            <person name="Kono N."/>
            <person name="Nakamura H."/>
            <person name="Mori M."/>
            <person name="Yoshida Y."/>
            <person name="Ohtoshi R."/>
            <person name="Malay A.D."/>
            <person name="Moran D.A.P."/>
            <person name="Tomita M."/>
            <person name="Numata K."/>
            <person name="Arakawa K."/>
        </authorList>
    </citation>
    <scope>NUCLEOTIDE SEQUENCE</scope>
</reference>
<accession>A0A8X6NH28</accession>
<organism evidence="1 2">
    <name type="scientific">Nephila pilipes</name>
    <name type="common">Giant wood spider</name>
    <name type="synonym">Nephila maculata</name>
    <dbReference type="NCBI Taxonomy" id="299642"/>
    <lineage>
        <taxon>Eukaryota</taxon>
        <taxon>Metazoa</taxon>
        <taxon>Ecdysozoa</taxon>
        <taxon>Arthropoda</taxon>
        <taxon>Chelicerata</taxon>
        <taxon>Arachnida</taxon>
        <taxon>Araneae</taxon>
        <taxon>Araneomorphae</taxon>
        <taxon>Entelegynae</taxon>
        <taxon>Araneoidea</taxon>
        <taxon>Nephilidae</taxon>
        <taxon>Nephila</taxon>
    </lineage>
</organism>
<evidence type="ECO:0000313" key="2">
    <source>
        <dbReference type="Proteomes" id="UP000887013"/>
    </source>
</evidence>